<comment type="caution">
    <text evidence="2">The sequence shown here is derived from an EMBL/GenBank/DDBJ whole genome shotgun (WGS) entry which is preliminary data.</text>
</comment>
<dbReference type="Pfam" id="PF13478">
    <property type="entry name" value="XdhC_C"/>
    <property type="match status" value="1"/>
</dbReference>
<dbReference type="EMBL" id="BAABLO010000013">
    <property type="protein sequence ID" value="GAA4733344.1"/>
    <property type="molecule type" value="Genomic_DNA"/>
</dbReference>
<proteinExistence type="predicted"/>
<gene>
    <name evidence="2" type="ORF">GCM10025782_35920</name>
</gene>
<dbReference type="Gene3D" id="3.40.50.720">
    <property type="entry name" value="NAD(P)-binding Rossmann-like Domain"/>
    <property type="match status" value="1"/>
</dbReference>
<accession>A0ABP8YMZ3</accession>
<dbReference type="InterPro" id="IPR052698">
    <property type="entry name" value="MoCofactor_Util/Proc"/>
</dbReference>
<protein>
    <recommendedName>
        <fullName evidence="1">XdhC Rossmann domain-containing protein</fullName>
    </recommendedName>
</protein>
<reference evidence="3" key="1">
    <citation type="journal article" date="2019" name="Int. J. Syst. Evol. Microbiol.">
        <title>The Global Catalogue of Microorganisms (GCM) 10K type strain sequencing project: providing services to taxonomists for standard genome sequencing and annotation.</title>
        <authorList>
            <consortium name="The Broad Institute Genomics Platform"/>
            <consortium name="The Broad Institute Genome Sequencing Center for Infectious Disease"/>
            <person name="Wu L."/>
            <person name="Ma J."/>
        </authorList>
    </citation>
    <scope>NUCLEOTIDE SEQUENCE [LARGE SCALE GENOMIC DNA]</scope>
    <source>
        <strain evidence="3">JCM 18961</strain>
    </source>
</reference>
<evidence type="ECO:0000313" key="3">
    <source>
        <dbReference type="Proteomes" id="UP001500556"/>
    </source>
</evidence>
<dbReference type="PANTHER" id="PTHR30388:SF4">
    <property type="entry name" value="MOLYBDENUM COFACTOR INSERTION CHAPERONE PAOD"/>
    <property type="match status" value="1"/>
</dbReference>
<feature type="domain" description="XdhC Rossmann" evidence="1">
    <location>
        <begin position="7"/>
        <end position="124"/>
    </location>
</feature>
<dbReference type="InterPro" id="IPR027051">
    <property type="entry name" value="XdhC_Rossmann_dom"/>
</dbReference>
<dbReference type="Proteomes" id="UP001500556">
    <property type="component" value="Unassembled WGS sequence"/>
</dbReference>
<sequence length="159" mass="16140">MEGSPHLLLVGDGPVVEALQALCEPLGWTTTVSAVQAPVLPDHDAVVVTSHHDDVDGPVIRDALAAGTAYVGAMGSRATQARRREWLLTHGVGEEALENLHAPIGLDIGAQAPGEIALAILAEVVAVRRGAATAVASVSDRGGAIHPDLAPGEAYCPGG</sequence>
<name>A0ABP8YMZ3_9MICO</name>
<organism evidence="2 3">
    <name type="scientific">Pedococcus ginsenosidimutans</name>
    <dbReference type="NCBI Taxonomy" id="490570"/>
    <lineage>
        <taxon>Bacteria</taxon>
        <taxon>Bacillati</taxon>
        <taxon>Actinomycetota</taxon>
        <taxon>Actinomycetes</taxon>
        <taxon>Micrococcales</taxon>
        <taxon>Intrasporangiaceae</taxon>
        <taxon>Pedococcus</taxon>
    </lineage>
</organism>
<evidence type="ECO:0000259" key="1">
    <source>
        <dbReference type="Pfam" id="PF13478"/>
    </source>
</evidence>
<dbReference type="PANTHER" id="PTHR30388">
    <property type="entry name" value="ALDEHYDE OXIDOREDUCTASE MOLYBDENUM COFACTOR ASSEMBLY PROTEIN"/>
    <property type="match status" value="1"/>
</dbReference>
<evidence type="ECO:0000313" key="2">
    <source>
        <dbReference type="EMBL" id="GAA4733344.1"/>
    </source>
</evidence>
<dbReference type="RefSeq" id="WP_345505241.1">
    <property type="nucleotide sequence ID" value="NZ_BAABLO010000013.1"/>
</dbReference>
<keyword evidence="3" id="KW-1185">Reference proteome</keyword>